<evidence type="ECO:0000256" key="1">
    <source>
        <dbReference type="ARBA" id="ARBA00000721"/>
    </source>
</evidence>
<reference evidence="12" key="1">
    <citation type="submission" date="2025-08" db="UniProtKB">
        <authorList>
            <consortium name="RefSeq"/>
        </authorList>
    </citation>
    <scope>IDENTIFICATION</scope>
</reference>
<keyword evidence="7" id="KW-0963">Cytoplasm</keyword>
<dbReference type="SUPFAM" id="SSF82171">
    <property type="entry name" value="DPP6 N-terminal domain-like"/>
    <property type="match status" value="1"/>
</dbReference>
<feature type="domain" description="Peptidase S9 prolyl oligopeptidase catalytic" evidence="9">
    <location>
        <begin position="498"/>
        <end position="606"/>
    </location>
</feature>
<evidence type="ECO:0000256" key="4">
    <source>
        <dbReference type="ARBA" id="ARBA00011881"/>
    </source>
</evidence>
<dbReference type="Gene3D" id="2.120.10.30">
    <property type="entry name" value="TolB, C-terminal domain"/>
    <property type="match status" value="1"/>
</dbReference>
<comment type="subunit">
    <text evidence="4">Homotetramer.</text>
</comment>
<protein>
    <recommendedName>
        <fullName evidence="6">Acylamino-acid-releasing enzyme</fullName>
        <ecNumber evidence="5">3.4.19.1</ecNumber>
    </recommendedName>
</protein>
<dbReference type="InterPro" id="IPR045550">
    <property type="entry name" value="AARE_N"/>
</dbReference>
<evidence type="ECO:0000256" key="8">
    <source>
        <dbReference type="ARBA" id="ARBA00022801"/>
    </source>
</evidence>
<dbReference type="EC" id="3.4.19.1" evidence="5"/>
<evidence type="ECO:0000259" key="10">
    <source>
        <dbReference type="Pfam" id="PF19283"/>
    </source>
</evidence>
<name>A0AAJ7FS53_CEPCN</name>
<comment type="subcellular location">
    <subcellularLocation>
        <location evidence="2">Cytoplasm</location>
    </subcellularLocation>
</comment>
<comment type="catalytic activity">
    <reaction evidence="1">
        <text>Cleavage of an N-acetyl or N-formyl amino acid from the N-terminus of a polypeptide.</text>
        <dbReference type="EC" id="3.4.19.1"/>
    </reaction>
</comment>
<feature type="domain" description="Peptidase S9 prolyl oligopeptidase catalytic" evidence="9">
    <location>
        <begin position="651"/>
        <end position="718"/>
    </location>
</feature>
<comment type="similarity">
    <text evidence="3">Belongs to the peptidase S9C family.</text>
</comment>
<dbReference type="GO" id="GO:0008242">
    <property type="term" value="F:omega peptidase activity"/>
    <property type="evidence" value="ECO:0007669"/>
    <property type="project" value="UniProtKB-EC"/>
</dbReference>
<accession>A0AAJ7FS53</accession>
<evidence type="ECO:0000256" key="6">
    <source>
        <dbReference type="ARBA" id="ARBA00018421"/>
    </source>
</evidence>
<dbReference type="Pfam" id="PF00326">
    <property type="entry name" value="Peptidase_S9"/>
    <property type="match status" value="2"/>
</dbReference>
<dbReference type="RefSeq" id="XP_015605511.1">
    <property type="nucleotide sequence ID" value="XM_015750025.2"/>
</dbReference>
<dbReference type="Proteomes" id="UP000694920">
    <property type="component" value="Unplaced"/>
</dbReference>
<dbReference type="SUPFAM" id="SSF53474">
    <property type="entry name" value="alpha/beta-Hydrolases"/>
    <property type="match status" value="1"/>
</dbReference>
<keyword evidence="8" id="KW-0378">Hydrolase</keyword>
<evidence type="ECO:0000313" key="11">
    <source>
        <dbReference type="Proteomes" id="UP000694920"/>
    </source>
</evidence>
<evidence type="ECO:0000256" key="3">
    <source>
        <dbReference type="ARBA" id="ARBA00010040"/>
    </source>
</evidence>
<proteinExistence type="inferred from homology"/>
<dbReference type="GeneID" id="107272657"/>
<dbReference type="GO" id="GO:0005737">
    <property type="term" value="C:cytoplasm"/>
    <property type="evidence" value="ECO:0007669"/>
    <property type="project" value="UniProtKB-SubCell"/>
</dbReference>
<organism evidence="11 12">
    <name type="scientific">Cephus cinctus</name>
    <name type="common">Wheat stem sawfly</name>
    <dbReference type="NCBI Taxonomy" id="211228"/>
    <lineage>
        <taxon>Eukaryota</taxon>
        <taxon>Metazoa</taxon>
        <taxon>Ecdysozoa</taxon>
        <taxon>Arthropoda</taxon>
        <taxon>Hexapoda</taxon>
        <taxon>Insecta</taxon>
        <taxon>Pterygota</taxon>
        <taxon>Neoptera</taxon>
        <taxon>Endopterygota</taxon>
        <taxon>Hymenoptera</taxon>
        <taxon>Cephoidea</taxon>
        <taxon>Cephidae</taxon>
        <taxon>Cephus</taxon>
    </lineage>
</organism>
<dbReference type="InterPro" id="IPR011042">
    <property type="entry name" value="6-blade_b-propeller_TolB-like"/>
</dbReference>
<evidence type="ECO:0000256" key="5">
    <source>
        <dbReference type="ARBA" id="ARBA00012917"/>
    </source>
</evidence>
<gene>
    <name evidence="12" type="primary">LOC107272657</name>
</gene>
<feature type="domain" description="Acylamino-acid-releasing enzyme N-terminal" evidence="10">
    <location>
        <begin position="8"/>
        <end position="439"/>
    </location>
</feature>
<dbReference type="Gene3D" id="3.40.50.1820">
    <property type="entry name" value="alpha/beta hydrolase"/>
    <property type="match status" value="1"/>
</dbReference>
<dbReference type="InterPro" id="IPR029058">
    <property type="entry name" value="AB_hydrolase_fold"/>
</dbReference>
<dbReference type="PANTHER" id="PTHR42776">
    <property type="entry name" value="SERINE PEPTIDASE S9 FAMILY MEMBER"/>
    <property type="match status" value="1"/>
</dbReference>
<evidence type="ECO:0000313" key="12">
    <source>
        <dbReference type="RefSeq" id="XP_015605511.1"/>
    </source>
</evidence>
<dbReference type="GO" id="GO:0004252">
    <property type="term" value="F:serine-type endopeptidase activity"/>
    <property type="evidence" value="ECO:0007669"/>
    <property type="project" value="TreeGrafter"/>
</dbReference>
<dbReference type="InterPro" id="IPR001375">
    <property type="entry name" value="Peptidase_S9_cat"/>
</dbReference>
<dbReference type="AlphaFoldDB" id="A0AAJ7FS53"/>
<dbReference type="PANTHER" id="PTHR42776:SF4">
    <property type="entry name" value="ACYLAMINO-ACID-RELEASING ENZYME"/>
    <property type="match status" value="1"/>
</dbReference>
<dbReference type="KEGG" id="ccin:107272657"/>
<sequence length="733" mass="82908">MASNQIDKVLKIYKSVVQNPSLSTAKIIRVVGNGVTVQSKWSQRNLERRTNQRFVQEHVLDSNLQVVSESFPIDITTEVVSVLSDDEQRRAVLRSATVDNASRQFIEIWDRQHLVKNYDLTALDVHGDVYTDSEFGAFQWSPDKSKLLYIAEKNIPKSEAFYKQKSVDKKEKEKREEEETIKGNEYIYKPHWGEQLVGKHRPVVVILDTNTDTINALTGVPDDLSPGQVLWTPDGQDVVGVAWRHEPRYLGLIACSNRDSWIFLLKNGEFKKISLDGYAVRSPRFSLDGKYLVWLEREADGPHHNAHRLMRMEWEASREKMDILIDVIHISITINNEKQFYGLYDRSLPRRCWSADSKYLFLSTAQRSNVRSYVVNVETKVITEIENDSSSLTILDVRNDVIAFVRTSLIEPSRLAIGRFNSQASNIGNITRTEITSPQDIPGLENIKYEQIEHLYDNNDEVKQFNSIYFGPKDGDLKSTPLIVAPHGGPHASFANVFSLDHTVFALLGFGILQVNFRGSTGMGAKNVEFLQGKVGDADVKDCIEATQEALRRFPWLDPMRMGLSGGSHGGFLVAHLSGQYSNLFRAVVARNPVIDIAAMYTISDIPDCRNTLSREERIAFQDCACTAVIAYPFHESIPQQKSVEMFVKMFNCSPIVHADKVRAPTLICIGTNDLRVPCSQGILWYHRLKANNVKTRMLVYEDNHPLGSGPVEIDNIINGALWLLEHTAAQEP</sequence>
<evidence type="ECO:0000256" key="7">
    <source>
        <dbReference type="ARBA" id="ARBA00022490"/>
    </source>
</evidence>
<keyword evidence="11" id="KW-1185">Reference proteome</keyword>
<dbReference type="GO" id="GO:0006508">
    <property type="term" value="P:proteolysis"/>
    <property type="evidence" value="ECO:0007669"/>
    <property type="project" value="InterPro"/>
</dbReference>
<evidence type="ECO:0000259" key="9">
    <source>
        <dbReference type="Pfam" id="PF00326"/>
    </source>
</evidence>
<dbReference type="Pfam" id="PF19283">
    <property type="entry name" value="APEH_N"/>
    <property type="match status" value="1"/>
</dbReference>
<evidence type="ECO:0000256" key="2">
    <source>
        <dbReference type="ARBA" id="ARBA00004496"/>
    </source>
</evidence>